<dbReference type="EMBL" id="JANJYI010000002">
    <property type="protein sequence ID" value="KAK2659005.1"/>
    <property type="molecule type" value="Genomic_DNA"/>
</dbReference>
<dbReference type="Proteomes" id="UP001280121">
    <property type="component" value="Unassembled WGS sequence"/>
</dbReference>
<feature type="domain" description="DSP-PTPase phosphatase fused to NAD+ Kinase" evidence="1">
    <location>
        <begin position="100"/>
        <end position="146"/>
    </location>
</feature>
<evidence type="ECO:0000259" key="1">
    <source>
        <dbReference type="Pfam" id="PF22741"/>
    </source>
</evidence>
<name>A0AAE0CPQ9_9ROSI</name>
<accession>A0AAE0CPQ9</accession>
<keyword evidence="3" id="KW-1185">Reference proteome</keyword>
<proteinExistence type="predicted"/>
<evidence type="ECO:0000313" key="2">
    <source>
        <dbReference type="EMBL" id="KAK2659005.1"/>
    </source>
</evidence>
<protein>
    <recommendedName>
        <fullName evidence="1">DSP-PTPase phosphatase fused to NAD+ Kinase domain-containing protein</fullName>
    </recommendedName>
</protein>
<dbReference type="Pfam" id="PF22741">
    <property type="entry name" value="PTP-NADK"/>
    <property type="match status" value="1"/>
</dbReference>
<dbReference type="AlphaFoldDB" id="A0AAE0CPQ9"/>
<gene>
    <name evidence="2" type="ORF">Ddye_005538</name>
</gene>
<sequence>MLSRSDNLTIEFGAVKTELLAYARGYAGDHHHLRFKSHHVTRILTVPPPSLIELDSVATSFNRAYTFKFEIEHTQPIFLDRKLVSVHIVLLVIVKAFDEMPVIHQSFEPSLEQVEKFANLVSDSIKNPLFFHSKERVWRTYAMVSR</sequence>
<comment type="caution">
    <text evidence="2">The sequence shown here is derived from an EMBL/GenBank/DDBJ whole genome shotgun (WGS) entry which is preliminary data.</text>
</comment>
<dbReference type="InterPro" id="IPR055214">
    <property type="entry name" value="PTP-NADK"/>
</dbReference>
<evidence type="ECO:0000313" key="3">
    <source>
        <dbReference type="Proteomes" id="UP001280121"/>
    </source>
</evidence>
<reference evidence="2" key="1">
    <citation type="journal article" date="2023" name="Plant J.">
        <title>Genome sequences and population genomics provide insights into the demographic history, inbreeding, and mutation load of two 'living fossil' tree species of Dipteronia.</title>
        <authorList>
            <person name="Feng Y."/>
            <person name="Comes H.P."/>
            <person name="Chen J."/>
            <person name="Zhu S."/>
            <person name="Lu R."/>
            <person name="Zhang X."/>
            <person name="Li P."/>
            <person name="Qiu J."/>
            <person name="Olsen K.M."/>
            <person name="Qiu Y."/>
        </authorList>
    </citation>
    <scope>NUCLEOTIDE SEQUENCE</scope>
    <source>
        <strain evidence="2">KIB01</strain>
    </source>
</reference>
<organism evidence="2 3">
    <name type="scientific">Dipteronia dyeriana</name>
    <dbReference type="NCBI Taxonomy" id="168575"/>
    <lineage>
        <taxon>Eukaryota</taxon>
        <taxon>Viridiplantae</taxon>
        <taxon>Streptophyta</taxon>
        <taxon>Embryophyta</taxon>
        <taxon>Tracheophyta</taxon>
        <taxon>Spermatophyta</taxon>
        <taxon>Magnoliopsida</taxon>
        <taxon>eudicotyledons</taxon>
        <taxon>Gunneridae</taxon>
        <taxon>Pentapetalae</taxon>
        <taxon>rosids</taxon>
        <taxon>malvids</taxon>
        <taxon>Sapindales</taxon>
        <taxon>Sapindaceae</taxon>
        <taxon>Hippocastanoideae</taxon>
        <taxon>Acereae</taxon>
        <taxon>Dipteronia</taxon>
    </lineage>
</organism>